<dbReference type="AlphaFoldDB" id="W4VGZ4"/>
<evidence type="ECO:0000313" key="2">
    <source>
        <dbReference type="EMBL" id="GAE92411.1"/>
    </source>
</evidence>
<dbReference type="Proteomes" id="UP000019102">
    <property type="component" value="Unassembled WGS sequence"/>
</dbReference>
<proteinExistence type="predicted"/>
<evidence type="ECO:0000259" key="1">
    <source>
        <dbReference type="Pfam" id="PF13157"/>
    </source>
</evidence>
<feature type="domain" description="Endospore appendages core" evidence="1">
    <location>
        <begin position="39"/>
        <end position="129"/>
    </location>
</feature>
<protein>
    <recommendedName>
        <fullName evidence="1">Endospore appendages core domain-containing protein</fullName>
    </recommendedName>
</protein>
<dbReference type="EMBL" id="BAVS01000004">
    <property type="protein sequence ID" value="GAE92411.1"/>
    <property type="molecule type" value="Genomic_DNA"/>
</dbReference>
<comment type="caution">
    <text evidence="2">The sequence shown here is derived from an EMBL/GenBank/DDBJ whole genome shotgun (WGS) entry which is preliminary data.</text>
</comment>
<sequence>MDDQEKWCITTQQVYDWITLPPLTIHRSVRLPYPQRRARDEVCGNFSELTEEFTTLWETDVENVSGTVTLSLVTGTLDDIILSINGGIVVTGNRQIFTKFFPSLSSIEIRSKSEAPVTAGRYCLELEYSLDMEEEGSNWSEDSITGGLLFFRPVRNPPLGSRFNCELR</sequence>
<dbReference type="RefSeq" id="WP_035722364.1">
    <property type="nucleotide sequence ID" value="NZ_BAVS01000004.1"/>
</dbReference>
<organism evidence="2 3">
    <name type="scientific">Gracilibacillus boraciitolerans JCM 21714</name>
    <dbReference type="NCBI Taxonomy" id="1298598"/>
    <lineage>
        <taxon>Bacteria</taxon>
        <taxon>Bacillati</taxon>
        <taxon>Bacillota</taxon>
        <taxon>Bacilli</taxon>
        <taxon>Bacillales</taxon>
        <taxon>Bacillaceae</taxon>
        <taxon>Gracilibacillus</taxon>
    </lineage>
</organism>
<keyword evidence="3" id="KW-1185">Reference proteome</keyword>
<evidence type="ECO:0000313" key="3">
    <source>
        <dbReference type="Proteomes" id="UP000019102"/>
    </source>
</evidence>
<accession>W4VGZ4</accession>
<dbReference type="InterPro" id="IPR025055">
    <property type="entry name" value="Ena_core"/>
</dbReference>
<dbReference type="Pfam" id="PF13157">
    <property type="entry name" value="Enas"/>
    <property type="match status" value="1"/>
</dbReference>
<gene>
    <name evidence="2" type="ORF">JCM21714_1408</name>
</gene>
<reference evidence="2 3" key="1">
    <citation type="journal article" date="2014" name="Genome Announc.">
        <title>Draft Genome Sequence of the Boron-Tolerant and Moderately Halotolerant Bacterium Gracilibacillus boraciitolerans JCM 21714T.</title>
        <authorList>
            <person name="Ahmed I."/>
            <person name="Oshima K."/>
            <person name="Suda W."/>
            <person name="Kitamura K."/>
            <person name="Iida T."/>
            <person name="Ohmori Y."/>
            <person name="Fujiwara T."/>
            <person name="Hattori M."/>
            <person name="Ohkuma M."/>
        </authorList>
    </citation>
    <scope>NUCLEOTIDE SEQUENCE [LARGE SCALE GENOMIC DNA]</scope>
    <source>
        <strain evidence="2 3">JCM 21714</strain>
    </source>
</reference>
<name>W4VGZ4_9BACI</name>